<sequence length="337" mass="36128">MDIPIISFLLSLLLSGHGLRKRSLSLGGAATAFFVGLFTMAGGTRVFGVALIGFYLVGSRATKCKTTPMETLNIVYWLLINLIDGKDKKSRLEDGYHEAGHRSGWQVLSNSFTALLASFLWNAAFAPNSIHSSLLRAWNMNLGRNLLQRSSGAVAVADGTWCTISDSVGEGWSRLLIFVALGHFACCMGDTLASELGILSRSWPVLITTFKPVPPGTNGGVSAWGTFVSIAGGGFVGFLIGMTLIFENRPCRLMWNRTLADTVVWGFFAGGFGSLVDSLLGATLQQTRYSKDKKLILQDSSRDDGQIISGFGILTNNQVNVVSSAICAGVVGWTVGR</sequence>
<keyword evidence="8" id="KW-1185">Reference proteome</keyword>
<dbReference type="PANTHER" id="PTHR13353:SF5">
    <property type="entry name" value="TRANSMEMBRANE PROTEIN 19"/>
    <property type="match status" value="1"/>
</dbReference>
<keyword evidence="4 6" id="KW-1133">Transmembrane helix</keyword>
<evidence type="ECO:0000313" key="8">
    <source>
        <dbReference type="Proteomes" id="UP000807306"/>
    </source>
</evidence>
<evidence type="ECO:0000256" key="3">
    <source>
        <dbReference type="ARBA" id="ARBA00022692"/>
    </source>
</evidence>
<name>A0A9P6EJK7_9AGAR</name>
<organism evidence="7 8">
    <name type="scientific">Crepidotus variabilis</name>
    <dbReference type="NCBI Taxonomy" id="179855"/>
    <lineage>
        <taxon>Eukaryota</taxon>
        <taxon>Fungi</taxon>
        <taxon>Dikarya</taxon>
        <taxon>Basidiomycota</taxon>
        <taxon>Agaricomycotina</taxon>
        <taxon>Agaricomycetes</taxon>
        <taxon>Agaricomycetidae</taxon>
        <taxon>Agaricales</taxon>
        <taxon>Agaricineae</taxon>
        <taxon>Crepidotaceae</taxon>
        <taxon>Crepidotus</taxon>
    </lineage>
</organism>
<dbReference type="OrthoDB" id="30881at2759"/>
<evidence type="ECO:0000313" key="7">
    <source>
        <dbReference type="EMBL" id="KAF9530068.1"/>
    </source>
</evidence>
<gene>
    <name evidence="7" type="ORF">CPB83DRAFT_763910</name>
</gene>
<dbReference type="EMBL" id="MU157842">
    <property type="protein sequence ID" value="KAF9530068.1"/>
    <property type="molecule type" value="Genomic_DNA"/>
</dbReference>
<comment type="caution">
    <text evidence="7">The sequence shown here is derived from an EMBL/GenBank/DDBJ whole genome shotgun (WGS) entry which is preliminary data.</text>
</comment>
<keyword evidence="5 6" id="KW-0472">Membrane</keyword>
<dbReference type="Pfam" id="PF01940">
    <property type="entry name" value="DUF92"/>
    <property type="match status" value="1"/>
</dbReference>
<proteinExistence type="inferred from homology"/>
<feature type="transmembrane region" description="Helical" evidence="6">
    <location>
        <begin position="34"/>
        <end position="57"/>
    </location>
</feature>
<comment type="similarity">
    <text evidence="2">Belongs to the TMEM19 family.</text>
</comment>
<dbReference type="GO" id="GO:0016020">
    <property type="term" value="C:membrane"/>
    <property type="evidence" value="ECO:0007669"/>
    <property type="project" value="UniProtKB-SubCell"/>
</dbReference>
<feature type="transmembrane region" description="Helical" evidence="6">
    <location>
        <begin position="221"/>
        <end position="245"/>
    </location>
</feature>
<protein>
    <submittedName>
        <fullName evidence="7">Integral membrane protein DUF92-domain-containing protein</fullName>
    </submittedName>
</protein>
<dbReference type="PANTHER" id="PTHR13353">
    <property type="entry name" value="TRANSMEMBRANE PROTEIN 19"/>
    <property type="match status" value="1"/>
</dbReference>
<evidence type="ECO:0000256" key="6">
    <source>
        <dbReference type="SAM" id="Phobius"/>
    </source>
</evidence>
<dbReference type="Proteomes" id="UP000807306">
    <property type="component" value="Unassembled WGS sequence"/>
</dbReference>
<evidence type="ECO:0000256" key="2">
    <source>
        <dbReference type="ARBA" id="ARBA00009012"/>
    </source>
</evidence>
<dbReference type="AlphaFoldDB" id="A0A9P6EJK7"/>
<evidence type="ECO:0000256" key="4">
    <source>
        <dbReference type="ARBA" id="ARBA00022989"/>
    </source>
</evidence>
<evidence type="ECO:0000256" key="5">
    <source>
        <dbReference type="ARBA" id="ARBA00023136"/>
    </source>
</evidence>
<keyword evidence="3 6" id="KW-0812">Transmembrane</keyword>
<dbReference type="InterPro" id="IPR002794">
    <property type="entry name" value="DUF92_TMEM19"/>
</dbReference>
<comment type="subcellular location">
    <subcellularLocation>
        <location evidence="1">Membrane</location>
        <topology evidence="1">Multi-pass membrane protein</topology>
    </subcellularLocation>
</comment>
<reference evidence="7" key="1">
    <citation type="submission" date="2020-11" db="EMBL/GenBank/DDBJ databases">
        <authorList>
            <consortium name="DOE Joint Genome Institute"/>
            <person name="Ahrendt S."/>
            <person name="Riley R."/>
            <person name="Andreopoulos W."/>
            <person name="Labutti K."/>
            <person name="Pangilinan J."/>
            <person name="Ruiz-Duenas F.J."/>
            <person name="Barrasa J.M."/>
            <person name="Sanchez-Garcia M."/>
            <person name="Camarero S."/>
            <person name="Miyauchi S."/>
            <person name="Serrano A."/>
            <person name="Linde D."/>
            <person name="Babiker R."/>
            <person name="Drula E."/>
            <person name="Ayuso-Fernandez I."/>
            <person name="Pacheco R."/>
            <person name="Padilla G."/>
            <person name="Ferreira P."/>
            <person name="Barriuso J."/>
            <person name="Kellner H."/>
            <person name="Castanera R."/>
            <person name="Alfaro M."/>
            <person name="Ramirez L."/>
            <person name="Pisabarro A.G."/>
            <person name="Kuo A."/>
            <person name="Tritt A."/>
            <person name="Lipzen A."/>
            <person name="He G."/>
            <person name="Yan M."/>
            <person name="Ng V."/>
            <person name="Cullen D."/>
            <person name="Martin F."/>
            <person name="Rosso M.-N."/>
            <person name="Henrissat B."/>
            <person name="Hibbett D."/>
            <person name="Martinez A.T."/>
            <person name="Grigoriev I.V."/>
        </authorList>
    </citation>
    <scope>NUCLEOTIDE SEQUENCE</scope>
    <source>
        <strain evidence="7">CBS 506.95</strain>
    </source>
</reference>
<accession>A0A9P6EJK7</accession>
<evidence type="ECO:0000256" key="1">
    <source>
        <dbReference type="ARBA" id="ARBA00004141"/>
    </source>
</evidence>
<feature type="transmembrane region" description="Helical" evidence="6">
    <location>
        <begin position="265"/>
        <end position="284"/>
    </location>
</feature>